<evidence type="ECO:0000256" key="2">
    <source>
        <dbReference type="ARBA" id="ARBA00022833"/>
    </source>
</evidence>
<dbReference type="Gene3D" id="6.20.10.30">
    <property type="match status" value="1"/>
</dbReference>
<dbReference type="EMBL" id="BGZM01000016">
    <property type="protein sequence ID" value="GBR72439.1"/>
    <property type="molecule type" value="Genomic_DNA"/>
</dbReference>
<dbReference type="GO" id="GO:0046872">
    <property type="term" value="F:metal ion binding"/>
    <property type="evidence" value="ECO:0007669"/>
    <property type="project" value="UniProtKB-KW"/>
</dbReference>
<evidence type="ECO:0000259" key="3">
    <source>
        <dbReference type="Pfam" id="PF03119"/>
    </source>
</evidence>
<dbReference type="Proteomes" id="UP000276170">
    <property type="component" value="Unassembled WGS sequence"/>
</dbReference>
<dbReference type="SUPFAM" id="SSF50249">
    <property type="entry name" value="Nucleic acid-binding proteins"/>
    <property type="match status" value="1"/>
</dbReference>
<accession>A0A388T8D3</accession>
<dbReference type="AlphaFoldDB" id="A0A388T8D3"/>
<feature type="domain" description="Zinc-finger NAD-dependent DNA ligase C4-type" evidence="3">
    <location>
        <begin position="75"/>
        <end position="102"/>
    </location>
</feature>
<keyword evidence="6" id="KW-1185">Reference proteome</keyword>
<dbReference type="GO" id="GO:0006281">
    <property type="term" value="P:DNA repair"/>
    <property type="evidence" value="ECO:0007669"/>
    <property type="project" value="InterPro"/>
</dbReference>
<dbReference type="InterPro" id="IPR012340">
    <property type="entry name" value="NA-bd_OB-fold"/>
</dbReference>
<dbReference type="Gene3D" id="2.40.50.140">
    <property type="entry name" value="Nucleic acid-binding proteins"/>
    <property type="match status" value="1"/>
</dbReference>
<gene>
    <name evidence="5" type="ORF">HP1_117</name>
</gene>
<evidence type="ECO:0000259" key="4">
    <source>
        <dbReference type="Pfam" id="PF03120"/>
    </source>
</evidence>
<dbReference type="GO" id="GO:0003911">
    <property type="term" value="F:DNA ligase (NAD+) activity"/>
    <property type="evidence" value="ECO:0007669"/>
    <property type="project" value="InterPro"/>
</dbReference>
<protein>
    <recommendedName>
        <fullName evidence="7">DNA ligase (NAD(+))</fullName>
    </recommendedName>
</protein>
<organism evidence="5 6">
    <name type="scientific">Candidatus Termititenax spirochaetophilus</name>
    <dbReference type="NCBI Taxonomy" id="2218522"/>
    <lineage>
        <taxon>Bacteria</taxon>
        <taxon>Bacillati</taxon>
        <taxon>Candidatus Margulisiibacteriota</taxon>
        <taxon>Candidatus Termititenacia</taxon>
        <taxon>Candidatus Termititenacales</taxon>
        <taxon>Candidatus Termititenacaceae</taxon>
        <taxon>Candidatus Termititenax</taxon>
    </lineage>
</organism>
<feature type="domain" description="NAD-dependent DNA ligase OB-fold" evidence="4">
    <location>
        <begin position="1"/>
        <end position="57"/>
    </location>
</feature>
<keyword evidence="1" id="KW-0479">Metal-binding</keyword>
<dbReference type="Pfam" id="PF03120">
    <property type="entry name" value="OB_DNA_ligase"/>
    <property type="match status" value="1"/>
</dbReference>
<keyword evidence="2" id="KW-0862">Zinc</keyword>
<evidence type="ECO:0008006" key="7">
    <source>
        <dbReference type="Google" id="ProtNLM"/>
    </source>
</evidence>
<comment type="caution">
    <text evidence="5">The sequence shown here is derived from an EMBL/GenBank/DDBJ whole genome shotgun (WGS) entry which is preliminary data.</text>
</comment>
<dbReference type="InterPro" id="IPR004150">
    <property type="entry name" value="NAD_DNA_ligase_OB"/>
</dbReference>
<name>A0A388T8D3_9BACT</name>
<dbReference type="Pfam" id="PF03119">
    <property type="entry name" value="DNA_ligase_ZBD"/>
    <property type="match status" value="1"/>
</dbReference>
<evidence type="ECO:0000256" key="1">
    <source>
        <dbReference type="ARBA" id="ARBA00022723"/>
    </source>
</evidence>
<evidence type="ECO:0000313" key="5">
    <source>
        <dbReference type="EMBL" id="GBR72439.1"/>
    </source>
</evidence>
<proteinExistence type="predicted"/>
<dbReference type="GO" id="GO:0006260">
    <property type="term" value="P:DNA replication"/>
    <property type="evidence" value="ECO:0007669"/>
    <property type="project" value="InterPro"/>
</dbReference>
<reference evidence="5 6" key="1">
    <citation type="journal article" date="2019" name="ISME J.">
        <title>Genome analyses of uncultured TG2/ZB3 bacteria in 'Margulisbacteria' specifically attached to ectosymbiotic spirochetes of protists in the termite gut.</title>
        <authorList>
            <person name="Utami Y.D."/>
            <person name="Kuwahara H."/>
            <person name="Igai K."/>
            <person name="Murakami T."/>
            <person name="Sugaya K."/>
            <person name="Morikawa T."/>
            <person name="Nagura Y."/>
            <person name="Yuki M."/>
            <person name="Deevong P."/>
            <person name="Inoue T."/>
            <person name="Kihara K."/>
            <person name="Lo N."/>
            <person name="Yamada A."/>
            <person name="Ohkuma M."/>
            <person name="Hongoh Y."/>
        </authorList>
    </citation>
    <scope>NUCLEOTIDE SEQUENCE [LARGE SCALE GENOMIC DNA]</scope>
    <source>
        <strain evidence="5">HsPyr-01</strain>
    </source>
</reference>
<sequence length="151" mass="16477">MTPVARLTPVELNGVIVSNATLHNEDEIKRKDVRVGDDVIIQRAGEVIPEVVGAARRDAMHGVSTRHPEFIFPHTCPVCGTAAVKDTEDEAVWRCPNEACPARIKGTLKHFVSKNAADSLAQLGNFLLNRHTLIIPFETYSVNALDALSTP</sequence>
<dbReference type="SUPFAM" id="SSF47781">
    <property type="entry name" value="RuvA domain 2-like"/>
    <property type="match status" value="1"/>
</dbReference>
<evidence type="ECO:0000313" key="6">
    <source>
        <dbReference type="Proteomes" id="UP000276170"/>
    </source>
</evidence>
<dbReference type="InterPro" id="IPR004149">
    <property type="entry name" value="Znf_DNAligase_C4"/>
</dbReference>
<dbReference type="InterPro" id="IPR010994">
    <property type="entry name" value="RuvA_2-like"/>
</dbReference>